<dbReference type="EMBL" id="JAHRHJ020000001">
    <property type="protein sequence ID" value="KAH9332167.1"/>
    <property type="molecule type" value="Genomic_DNA"/>
</dbReference>
<reference evidence="1 2" key="1">
    <citation type="journal article" date="2021" name="Nat. Plants">
        <title>The Taxus genome provides insights into paclitaxel biosynthesis.</title>
        <authorList>
            <person name="Xiong X."/>
            <person name="Gou J."/>
            <person name="Liao Q."/>
            <person name="Li Y."/>
            <person name="Zhou Q."/>
            <person name="Bi G."/>
            <person name="Li C."/>
            <person name="Du R."/>
            <person name="Wang X."/>
            <person name="Sun T."/>
            <person name="Guo L."/>
            <person name="Liang H."/>
            <person name="Lu P."/>
            <person name="Wu Y."/>
            <person name="Zhang Z."/>
            <person name="Ro D.K."/>
            <person name="Shang Y."/>
            <person name="Huang S."/>
            <person name="Yan J."/>
        </authorList>
    </citation>
    <scope>NUCLEOTIDE SEQUENCE [LARGE SCALE GENOMIC DNA]</scope>
    <source>
        <strain evidence="1">Ta-2019</strain>
    </source>
</reference>
<protein>
    <submittedName>
        <fullName evidence="1">Uncharacterized protein</fullName>
    </submittedName>
</protein>
<name>A0AA38LSQ5_TAXCH</name>
<gene>
    <name evidence="1" type="ORF">KI387_044311</name>
</gene>
<dbReference type="AlphaFoldDB" id="A0AA38LSQ5"/>
<evidence type="ECO:0000313" key="2">
    <source>
        <dbReference type="Proteomes" id="UP000824469"/>
    </source>
</evidence>
<accession>A0AA38LSQ5</accession>
<dbReference type="Proteomes" id="UP000824469">
    <property type="component" value="Unassembled WGS sequence"/>
</dbReference>
<keyword evidence="2" id="KW-1185">Reference proteome</keyword>
<comment type="caution">
    <text evidence="1">The sequence shown here is derived from an EMBL/GenBank/DDBJ whole genome shotgun (WGS) entry which is preliminary data.</text>
</comment>
<feature type="non-terminal residue" evidence="1">
    <location>
        <position position="54"/>
    </location>
</feature>
<proteinExistence type="predicted"/>
<feature type="non-terminal residue" evidence="1">
    <location>
        <position position="1"/>
    </location>
</feature>
<evidence type="ECO:0000313" key="1">
    <source>
        <dbReference type="EMBL" id="KAH9332167.1"/>
    </source>
</evidence>
<sequence>NELGTKLYKKFEDKNYHLSLVEQFNTIKRPPQEYMSDFNLRFEKNLEMDPNARK</sequence>
<organism evidence="1 2">
    <name type="scientific">Taxus chinensis</name>
    <name type="common">Chinese yew</name>
    <name type="synonym">Taxus wallichiana var. chinensis</name>
    <dbReference type="NCBI Taxonomy" id="29808"/>
    <lineage>
        <taxon>Eukaryota</taxon>
        <taxon>Viridiplantae</taxon>
        <taxon>Streptophyta</taxon>
        <taxon>Embryophyta</taxon>
        <taxon>Tracheophyta</taxon>
        <taxon>Spermatophyta</taxon>
        <taxon>Pinopsida</taxon>
        <taxon>Pinidae</taxon>
        <taxon>Conifers II</taxon>
        <taxon>Cupressales</taxon>
        <taxon>Taxaceae</taxon>
        <taxon>Taxus</taxon>
    </lineage>
</organism>